<organism evidence="2 3">
    <name type="scientific">Streptomyces europaeiscabiei</name>
    <dbReference type="NCBI Taxonomy" id="146819"/>
    <lineage>
        <taxon>Bacteria</taxon>
        <taxon>Bacillati</taxon>
        <taxon>Actinomycetota</taxon>
        <taxon>Actinomycetes</taxon>
        <taxon>Kitasatosporales</taxon>
        <taxon>Streptomycetaceae</taxon>
        <taxon>Streptomyces</taxon>
    </lineage>
</organism>
<evidence type="ECO:0000313" key="2">
    <source>
        <dbReference type="EMBL" id="MDX3707075.1"/>
    </source>
</evidence>
<protein>
    <recommendedName>
        <fullName evidence="4">Transposase</fullName>
    </recommendedName>
</protein>
<dbReference type="Proteomes" id="UP001271274">
    <property type="component" value="Unassembled WGS sequence"/>
</dbReference>
<evidence type="ECO:0000313" key="3">
    <source>
        <dbReference type="Proteomes" id="UP001271274"/>
    </source>
</evidence>
<dbReference type="RefSeq" id="WP_319063883.1">
    <property type="nucleotide sequence ID" value="NZ_JARAUS010000014.1"/>
</dbReference>
<feature type="compositionally biased region" description="Basic and acidic residues" evidence="1">
    <location>
        <begin position="81"/>
        <end position="111"/>
    </location>
</feature>
<feature type="region of interest" description="Disordered" evidence="1">
    <location>
        <begin position="79"/>
        <end position="111"/>
    </location>
</feature>
<name>A0ABU4P157_9ACTN</name>
<proteinExistence type="predicted"/>
<reference evidence="2 3" key="1">
    <citation type="journal article" date="2023" name="Microb. Genom.">
        <title>Mesoterricola silvestris gen. nov., sp. nov., Mesoterricola sediminis sp. nov., Geothrix oryzae sp. nov., Geothrix edaphica sp. nov., Geothrix rubra sp. nov., and Geothrix limicola sp. nov., six novel members of Acidobacteriota isolated from soils.</title>
        <authorList>
            <person name="Weisberg A.J."/>
            <person name="Pearce E."/>
            <person name="Kramer C.G."/>
            <person name="Chang J.H."/>
            <person name="Clarke C.R."/>
        </authorList>
    </citation>
    <scope>NUCLEOTIDE SEQUENCE [LARGE SCALE GENOMIC DNA]</scope>
    <source>
        <strain evidence="2 3">ID09-01A</strain>
    </source>
</reference>
<keyword evidence="3" id="KW-1185">Reference proteome</keyword>
<accession>A0ABU4P157</accession>
<evidence type="ECO:0008006" key="4">
    <source>
        <dbReference type="Google" id="ProtNLM"/>
    </source>
</evidence>
<sequence>MSARDRLWHLYQHPDSASAFGDALDAYARDLAHQVRGIRSTVPDLKASDAWKRGYDAALLVAADLIDPTNPHILLQADFSTTRHDKYPPDNGVAEHERQRREKRRPEDERS</sequence>
<evidence type="ECO:0000256" key="1">
    <source>
        <dbReference type="SAM" id="MobiDB-lite"/>
    </source>
</evidence>
<comment type="caution">
    <text evidence="2">The sequence shown here is derived from an EMBL/GenBank/DDBJ whole genome shotgun (WGS) entry which is preliminary data.</text>
</comment>
<dbReference type="EMBL" id="JARAYU010000041">
    <property type="protein sequence ID" value="MDX3707075.1"/>
    <property type="molecule type" value="Genomic_DNA"/>
</dbReference>
<gene>
    <name evidence="2" type="ORF">PV662_46900</name>
</gene>